<protein>
    <submittedName>
        <fullName evidence="1">Uncharacterized protein</fullName>
    </submittedName>
</protein>
<evidence type="ECO:0000313" key="2">
    <source>
        <dbReference type="Proteomes" id="UP000824469"/>
    </source>
</evidence>
<feature type="non-terminal residue" evidence="1">
    <location>
        <position position="76"/>
    </location>
</feature>
<feature type="non-terminal residue" evidence="1">
    <location>
        <position position="1"/>
    </location>
</feature>
<dbReference type="AlphaFoldDB" id="A0AA38G0S7"/>
<dbReference type="Proteomes" id="UP000824469">
    <property type="component" value="Unassembled WGS sequence"/>
</dbReference>
<accession>A0AA38G0S7</accession>
<dbReference type="EMBL" id="JAHRHJ020000005">
    <property type="protein sequence ID" value="KAH9313590.1"/>
    <property type="molecule type" value="Genomic_DNA"/>
</dbReference>
<comment type="caution">
    <text evidence="1">The sequence shown here is derived from an EMBL/GenBank/DDBJ whole genome shotgun (WGS) entry which is preliminary data.</text>
</comment>
<keyword evidence="2" id="KW-1185">Reference proteome</keyword>
<evidence type="ECO:0000313" key="1">
    <source>
        <dbReference type="EMBL" id="KAH9313590.1"/>
    </source>
</evidence>
<organism evidence="1 2">
    <name type="scientific">Taxus chinensis</name>
    <name type="common">Chinese yew</name>
    <name type="synonym">Taxus wallichiana var. chinensis</name>
    <dbReference type="NCBI Taxonomy" id="29808"/>
    <lineage>
        <taxon>Eukaryota</taxon>
        <taxon>Viridiplantae</taxon>
        <taxon>Streptophyta</taxon>
        <taxon>Embryophyta</taxon>
        <taxon>Tracheophyta</taxon>
        <taxon>Spermatophyta</taxon>
        <taxon>Pinopsida</taxon>
        <taxon>Pinidae</taxon>
        <taxon>Conifers II</taxon>
        <taxon>Cupressales</taxon>
        <taxon>Taxaceae</taxon>
        <taxon>Taxus</taxon>
    </lineage>
</organism>
<gene>
    <name evidence="1" type="ORF">KI387_022217</name>
</gene>
<proteinExistence type="predicted"/>
<name>A0AA38G0S7_TAXCH</name>
<sequence length="76" mass="8638">FLGFLANSESNFHIKFDHVMLALRMGSKSIAADLQKGIHERKQACEHGHVEVAKLLVEATPNYMIFQPNNNLKEMQ</sequence>
<reference evidence="1 2" key="1">
    <citation type="journal article" date="2021" name="Nat. Plants">
        <title>The Taxus genome provides insights into paclitaxel biosynthesis.</title>
        <authorList>
            <person name="Xiong X."/>
            <person name="Gou J."/>
            <person name="Liao Q."/>
            <person name="Li Y."/>
            <person name="Zhou Q."/>
            <person name="Bi G."/>
            <person name="Li C."/>
            <person name="Du R."/>
            <person name="Wang X."/>
            <person name="Sun T."/>
            <person name="Guo L."/>
            <person name="Liang H."/>
            <person name="Lu P."/>
            <person name="Wu Y."/>
            <person name="Zhang Z."/>
            <person name="Ro D.K."/>
            <person name="Shang Y."/>
            <person name="Huang S."/>
            <person name="Yan J."/>
        </authorList>
    </citation>
    <scope>NUCLEOTIDE SEQUENCE [LARGE SCALE GENOMIC DNA]</scope>
    <source>
        <strain evidence="1">Ta-2019</strain>
    </source>
</reference>